<dbReference type="SUPFAM" id="SSF47565">
    <property type="entry name" value="Insect pheromone/odorant-binding proteins"/>
    <property type="match status" value="1"/>
</dbReference>
<evidence type="ECO:0000256" key="4">
    <source>
        <dbReference type="ARBA" id="ARBA00022729"/>
    </source>
</evidence>
<dbReference type="InterPro" id="IPR006170">
    <property type="entry name" value="PBP/GOBP"/>
</dbReference>
<feature type="chain" id="PRO_5003090140" evidence="7">
    <location>
        <begin position="17"/>
        <end position="132"/>
    </location>
</feature>
<comment type="similarity">
    <text evidence="2">Belongs to the PBP/GOBP family.</text>
</comment>
<evidence type="ECO:0000256" key="3">
    <source>
        <dbReference type="ARBA" id="ARBA00022525"/>
    </source>
</evidence>
<organism evidence="8 9">
    <name type="scientific">Tribolium castaneum</name>
    <name type="common">Red flour beetle</name>
    <dbReference type="NCBI Taxonomy" id="7070"/>
    <lineage>
        <taxon>Eukaryota</taxon>
        <taxon>Metazoa</taxon>
        <taxon>Ecdysozoa</taxon>
        <taxon>Arthropoda</taxon>
        <taxon>Hexapoda</taxon>
        <taxon>Insecta</taxon>
        <taxon>Pterygota</taxon>
        <taxon>Neoptera</taxon>
        <taxon>Endopterygota</taxon>
        <taxon>Coleoptera</taxon>
        <taxon>Polyphaga</taxon>
        <taxon>Cucujiformia</taxon>
        <taxon>Tenebrionidae</taxon>
        <taxon>Tenebrionidae incertae sedis</taxon>
        <taxon>Tribolium</taxon>
    </lineage>
</organism>
<comment type="function">
    <text evidence="6">May be a carrier protein for lipids.</text>
</comment>
<evidence type="ECO:0000313" key="9">
    <source>
        <dbReference type="Proteomes" id="UP000007266"/>
    </source>
</evidence>
<dbReference type="InterPro" id="IPR036728">
    <property type="entry name" value="PBP_GOBP_sf"/>
</dbReference>
<evidence type="ECO:0000256" key="6">
    <source>
        <dbReference type="ARBA" id="ARBA00056866"/>
    </source>
</evidence>
<dbReference type="GO" id="GO:0007608">
    <property type="term" value="P:sensory perception of smell"/>
    <property type="evidence" value="ECO:0000318"/>
    <property type="project" value="GO_Central"/>
</dbReference>
<evidence type="ECO:0000256" key="5">
    <source>
        <dbReference type="ARBA" id="ARBA00023180"/>
    </source>
</evidence>
<proteinExistence type="inferred from homology"/>
<dbReference type="FunFam" id="1.10.238.20:FF:000001">
    <property type="entry name" value="General odorant-binding protein lush"/>
    <property type="match status" value="1"/>
</dbReference>
<dbReference type="GO" id="GO:0005615">
    <property type="term" value="C:extracellular space"/>
    <property type="evidence" value="ECO:0000318"/>
    <property type="project" value="GO_Central"/>
</dbReference>
<dbReference type="SMART" id="SM00708">
    <property type="entry name" value="PhBP"/>
    <property type="match status" value="1"/>
</dbReference>
<evidence type="ECO:0000256" key="2">
    <source>
        <dbReference type="ARBA" id="ARBA00008098"/>
    </source>
</evidence>
<dbReference type="GO" id="GO:0005549">
    <property type="term" value="F:odorant binding"/>
    <property type="evidence" value="ECO:0007669"/>
    <property type="project" value="InterPro"/>
</dbReference>
<dbReference type="PANTHER" id="PTHR11857">
    <property type="entry name" value="ODORANT BINDING PROTEIN-RELATED"/>
    <property type="match status" value="1"/>
</dbReference>
<dbReference type="CDD" id="cd23992">
    <property type="entry name" value="PBP_GOBP"/>
    <property type="match status" value="1"/>
</dbReference>
<dbReference type="PhylomeDB" id="D6WS44"/>
<keyword evidence="9" id="KW-1185">Reference proteome</keyword>
<feature type="signal peptide" evidence="7">
    <location>
        <begin position="1"/>
        <end position="16"/>
    </location>
</feature>
<dbReference type="InParanoid" id="D6WS44"/>
<dbReference type="FunCoup" id="D6WS44">
    <property type="interactions" value="23"/>
</dbReference>
<accession>D6WS44</accession>
<dbReference type="HOGENOM" id="CLU_107288_2_1_1"/>
<evidence type="ECO:0000313" key="8">
    <source>
        <dbReference type="EMBL" id="EFA07546.1"/>
    </source>
</evidence>
<reference evidence="8 9" key="1">
    <citation type="journal article" date="2008" name="Nature">
        <title>The genome of the model beetle and pest Tribolium castaneum.</title>
        <authorList>
            <consortium name="Tribolium Genome Sequencing Consortium"/>
            <person name="Richards S."/>
            <person name="Gibbs R.A."/>
            <person name="Weinstock G.M."/>
            <person name="Brown S.J."/>
            <person name="Denell R."/>
            <person name="Beeman R.W."/>
            <person name="Gibbs R."/>
            <person name="Beeman R.W."/>
            <person name="Brown S.J."/>
            <person name="Bucher G."/>
            <person name="Friedrich M."/>
            <person name="Grimmelikhuijzen C.J."/>
            <person name="Klingler M."/>
            <person name="Lorenzen M."/>
            <person name="Richards S."/>
            <person name="Roth S."/>
            <person name="Schroder R."/>
            <person name="Tautz D."/>
            <person name="Zdobnov E.M."/>
            <person name="Muzny D."/>
            <person name="Gibbs R.A."/>
            <person name="Weinstock G.M."/>
            <person name="Attaway T."/>
            <person name="Bell S."/>
            <person name="Buhay C.J."/>
            <person name="Chandrabose M.N."/>
            <person name="Chavez D."/>
            <person name="Clerk-Blankenburg K.P."/>
            <person name="Cree A."/>
            <person name="Dao M."/>
            <person name="Davis C."/>
            <person name="Chacko J."/>
            <person name="Dinh H."/>
            <person name="Dugan-Rocha S."/>
            <person name="Fowler G."/>
            <person name="Garner T.T."/>
            <person name="Garnes J."/>
            <person name="Gnirke A."/>
            <person name="Hawes A."/>
            <person name="Hernandez J."/>
            <person name="Hines S."/>
            <person name="Holder M."/>
            <person name="Hume J."/>
            <person name="Jhangiani S.N."/>
            <person name="Joshi V."/>
            <person name="Khan Z.M."/>
            <person name="Jackson L."/>
            <person name="Kovar C."/>
            <person name="Kowis A."/>
            <person name="Lee S."/>
            <person name="Lewis L.R."/>
            <person name="Margolis J."/>
            <person name="Morgan M."/>
            <person name="Nazareth L.V."/>
            <person name="Nguyen N."/>
            <person name="Okwuonu G."/>
            <person name="Parker D."/>
            <person name="Richards S."/>
            <person name="Ruiz S.J."/>
            <person name="Santibanez J."/>
            <person name="Savard J."/>
            <person name="Scherer S.E."/>
            <person name="Schneider B."/>
            <person name="Sodergren E."/>
            <person name="Tautz D."/>
            <person name="Vattahil S."/>
            <person name="Villasana D."/>
            <person name="White C.S."/>
            <person name="Wright R."/>
            <person name="Park Y."/>
            <person name="Beeman R.W."/>
            <person name="Lord J."/>
            <person name="Oppert B."/>
            <person name="Lorenzen M."/>
            <person name="Brown S."/>
            <person name="Wang L."/>
            <person name="Savard J."/>
            <person name="Tautz D."/>
            <person name="Richards S."/>
            <person name="Weinstock G."/>
            <person name="Gibbs R.A."/>
            <person name="Liu Y."/>
            <person name="Worley K."/>
            <person name="Weinstock G."/>
            <person name="Elsik C.G."/>
            <person name="Reese J.T."/>
            <person name="Elhaik E."/>
            <person name="Landan G."/>
            <person name="Graur D."/>
            <person name="Arensburger P."/>
            <person name="Atkinson P."/>
            <person name="Beeman R.W."/>
            <person name="Beidler J."/>
            <person name="Brown S.J."/>
            <person name="Demuth J.P."/>
            <person name="Drury D.W."/>
            <person name="Du Y.Z."/>
            <person name="Fujiwara H."/>
            <person name="Lorenzen M."/>
            <person name="Maselli V."/>
            <person name="Osanai M."/>
            <person name="Park Y."/>
            <person name="Robertson H.M."/>
            <person name="Tu Z."/>
            <person name="Wang J.J."/>
            <person name="Wang S."/>
            <person name="Richards S."/>
            <person name="Song H."/>
            <person name="Zhang L."/>
            <person name="Sodergren E."/>
            <person name="Werner D."/>
            <person name="Stanke M."/>
            <person name="Morgenstern B."/>
            <person name="Solovyev V."/>
            <person name="Kosarev P."/>
            <person name="Brown G."/>
            <person name="Chen H.C."/>
            <person name="Ermolaeva O."/>
            <person name="Hlavina W."/>
            <person name="Kapustin Y."/>
            <person name="Kiryutin B."/>
            <person name="Kitts P."/>
            <person name="Maglott D."/>
            <person name="Pruitt K."/>
            <person name="Sapojnikov V."/>
            <person name="Souvorov A."/>
            <person name="Mackey A.J."/>
            <person name="Waterhouse R.M."/>
            <person name="Wyder S."/>
            <person name="Zdobnov E.M."/>
            <person name="Zdobnov E.M."/>
            <person name="Wyder S."/>
            <person name="Kriventseva E.V."/>
            <person name="Kadowaki T."/>
            <person name="Bork P."/>
            <person name="Aranda M."/>
            <person name="Bao R."/>
            <person name="Beermann A."/>
            <person name="Berns N."/>
            <person name="Bolognesi R."/>
            <person name="Bonneton F."/>
            <person name="Bopp D."/>
            <person name="Brown S.J."/>
            <person name="Bucher G."/>
            <person name="Butts T."/>
            <person name="Chaumot A."/>
            <person name="Denell R.E."/>
            <person name="Ferrier D.E."/>
            <person name="Friedrich M."/>
            <person name="Gordon C.M."/>
            <person name="Jindra M."/>
            <person name="Klingler M."/>
            <person name="Lan Q."/>
            <person name="Lattorff H.M."/>
            <person name="Laudet V."/>
            <person name="von Levetsow C."/>
            <person name="Liu Z."/>
            <person name="Lutz R."/>
            <person name="Lynch J.A."/>
            <person name="da Fonseca R.N."/>
            <person name="Posnien N."/>
            <person name="Reuter R."/>
            <person name="Roth S."/>
            <person name="Savard J."/>
            <person name="Schinko J.B."/>
            <person name="Schmitt C."/>
            <person name="Schoppmeier M."/>
            <person name="Schroder R."/>
            <person name="Shippy T.D."/>
            <person name="Simonnet F."/>
            <person name="Marques-Souza H."/>
            <person name="Tautz D."/>
            <person name="Tomoyasu Y."/>
            <person name="Trauner J."/>
            <person name="Van der Zee M."/>
            <person name="Vervoort M."/>
            <person name="Wittkopp N."/>
            <person name="Wimmer E.A."/>
            <person name="Yang X."/>
            <person name="Jones A.K."/>
            <person name="Sattelle D.B."/>
            <person name="Ebert P.R."/>
            <person name="Nelson D."/>
            <person name="Scott J.G."/>
            <person name="Beeman R.W."/>
            <person name="Muthukrishnan S."/>
            <person name="Kramer K.J."/>
            <person name="Arakane Y."/>
            <person name="Beeman R.W."/>
            <person name="Zhu Q."/>
            <person name="Hogenkamp D."/>
            <person name="Dixit R."/>
            <person name="Oppert B."/>
            <person name="Jiang H."/>
            <person name="Zou Z."/>
            <person name="Marshall J."/>
            <person name="Elpidina E."/>
            <person name="Vinokurov K."/>
            <person name="Oppert C."/>
            <person name="Zou Z."/>
            <person name="Evans J."/>
            <person name="Lu Z."/>
            <person name="Zhao P."/>
            <person name="Sumathipala N."/>
            <person name="Altincicek B."/>
            <person name="Vilcinskas A."/>
            <person name="Williams M."/>
            <person name="Hultmark D."/>
            <person name="Hetru C."/>
            <person name="Jiang H."/>
            <person name="Grimmelikhuijzen C.J."/>
            <person name="Hauser F."/>
            <person name="Cazzamali G."/>
            <person name="Williamson M."/>
            <person name="Park Y."/>
            <person name="Li B."/>
            <person name="Tanaka Y."/>
            <person name="Predel R."/>
            <person name="Neupert S."/>
            <person name="Schachtner J."/>
            <person name="Verleyen P."/>
            <person name="Raible F."/>
            <person name="Bork P."/>
            <person name="Friedrich M."/>
            <person name="Walden K.K."/>
            <person name="Robertson H.M."/>
            <person name="Angeli S."/>
            <person name="Foret S."/>
            <person name="Bucher G."/>
            <person name="Schuetz S."/>
            <person name="Maleszka R."/>
            <person name="Wimmer E.A."/>
            <person name="Beeman R.W."/>
            <person name="Lorenzen M."/>
            <person name="Tomoyasu Y."/>
            <person name="Miller S.C."/>
            <person name="Grossmann D."/>
            <person name="Bucher G."/>
        </authorList>
    </citation>
    <scope>NUCLEOTIDE SEQUENCE [LARGE SCALE GENOMIC DNA]</scope>
    <source>
        <strain evidence="8 9">Georgia GA2</strain>
    </source>
</reference>
<comment type="subcellular location">
    <subcellularLocation>
        <location evidence="1">Secreted</location>
    </subcellularLocation>
</comment>
<evidence type="ECO:0000256" key="1">
    <source>
        <dbReference type="ARBA" id="ARBA00004613"/>
    </source>
</evidence>
<gene>
    <name evidence="8" type="primary">TcOBP7J</name>
    <name evidence="8" type="ORF">TcasGA2_TC010068</name>
</gene>
<dbReference type="Gene3D" id="1.10.238.20">
    <property type="entry name" value="Pheromone/general odorant binding protein domain"/>
    <property type="match status" value="1"/>
</dbReference>
<dbReference type="PANTHER" id="PTHR11857:SF43">
    <property type="entry name" value="GEO07291P1-RELATED"/>
    <property type="match status" value="1"/>
</dbReference>
<reference evidence="8 9" key="2">
    <citation type="journal article" date="2010" name="Nucleic Acids Res.">
        <title>BeetleBase in 2010: revisions to provide comprehensive genomic information for Tribolium castaneum.</title>
        <authorList>
            <person name="Kim H.S."/>
            <person name="Murphy T."/>
            <person name="Xia J."/>
            <person name="Caragea D."/>
            <person name="Park Y."/>
            <person name="Beeman R.W."/>
            <person name="Lorenzen M.D."/>
            <person name="Butcher S."/>
            <person name="Manak J.R."/>
            <person name="Brown S.J."/>
        </authorList>
    </citation>
    <scope>GENOME REANNOTATION</scope>
    <source>
        <strain evidence="8 9">Georgia GA2</strain>
    </source>
</reference>
<evidence type="ECO:0000256" key="7">
    <source>
        <dbReference type="SAM" id="SignalP"/>
    </source>
</evidence>
<protein>
    <submittedName>
        <fullName evidence="8">Odorant binding protein C03</fullName>
    </submittedName>
</protein>
<sequence length="132" mass="14682">MKFLVCLLFVIVAANALTKEQKEKLDKISKECKNQSGVSQELIDKARTGELINDPKLKAQIYCVSKKAGLATEAGEINMDNLKTKLKKVAANDDEVNKIIQKCVVKKPTPEETAFEVYKCLHANKPNFSVVD</sequence>
<dbReference type="EMBL" id="KQ971354">
    <property type="protein sequence ID" value="EFA07546.1"/>
    <property type="molecule type" value="Genomic_DNA"/>
</dbReference>
<dbReference type="SMR" id="D6WS44"/>
<dbReference type="OMA" id="NLFRCGY"/>
<keyword evidence="4 7" id="KW-0732">Signal</keyword>
<dbReference type="Proteomes" id="UP000007266">
    <property type="component" value="Linkage group 7"/>
</dbReference>
<dbReference type="Pfam" id="PF01395">
    <property type="entry name" value="PBP_GOBP"/>
    <property type="match status" value="1"/>
</dbReference>
<name>D6WS44_TRICA</name>
<keyword evidence="3" id="KW-0964">Secreted</keyword>
<dbReference type="AlphaFoldDB" id="D6WS44"/>
<keyword evidence="5" id="KW-0325">Glycoprotein</keyword>